<dbReference type="OrthoDB" id="435282at2759"/>
<dbReference type="PANTHER" id="PTHR22807">
    <property type="entry name" value="NOP2 YEAST -RELATED NOL1/NOP2/FMU SUN DOMAIN-CONTAINING"/>
    <property type="match status" value="1"/>
</dbReference>
<dbReference type="SUPFAM" id="SSF53335">
    <property type="entry name" value="S-adenosyl-L-methionine-dependent methyltransferases"/>
    <property type="match status" value="1"/>
</dbReference>
<dbReference type="Pfam" id="PF21148">
    <property type="entry name" value="NSUN5_fdxn-like"/>
    <property type="match status" value="1"/>
</dbReference>
<organism evidence="8 9">
    <name type="scientific">Paragonimus westermani</name>
    <dbReference type="NCBI Taxonomy" id="34504"/>
    <lineage>
        <taxon>Eukaryota</taxon>
        <taxon>Metazoa</taxon>
        <taxon>Spiralia</taxon>
        <taxon>Lophotrochozoa</taxon>
        <taxon>Platyhelminthes</taxon>
        <taxon>Trematoda</taxon>
        <taxon>Digenea</taxon>
        <taxon>Plagiorchiida</taxon>
        <taxon>Troglotremata</taxon>
        <taxon>Troglotrematidae</taxon>
        <taxon>Paragonimus</taxon>
    </lineage>
</organism>
<dbReference type="InterPro" id="IPR001678">
    <property type="entry name" value="MeTrfase_RsmB-F_NOP2_dom"/>
</dbReference>
<keyword evidence="1 5" id="KW-0489">Methyltransferase</keyword>
<keyword evidence="9" id="KW-1185">Reference proteome</keyword>
<dbReference type="Gene3D" id="3.30.70.1170">
    <property type="entry name" value="Sun protein, domain 3"/>
    <property type="match status" value="1"/>
</dbReference>
<sequence>MRSPTNVFIGPRVNLPCYARVNGLRSHLELIRPELLAQGYEEVQYDRTKISYRRFLKQVRKLQANQFLLDYHLPHDLLVFPPGTCLLKLPSFISHGLLIQDKASCIPTEILLSNPDADVIDACAAPGNKTLQLIPMLSSKATLFAIDRDPSRFRRLCDHLKTSGVCRLTISGPAVPNFEYTKMAAGIGAKQPQVVALCADFLSLDPQDPKFCRVESILLDPSCSGSGLSMRQPDGSFPPSSSTNISSQTAVSSDFVGEESSRRLKRLANLQAQLLRHALSFPSVNRVVYSTCSVHSEVSIIPSVHTLRM</sequence>
<evidence type="ECO:0000256" key="6">
    <source>
        <dbReference type="SAM" id="MobiDB-lite"/>
    </source>
</evidence>
<evidence type="ECO:0000256" key="4">
    <source>
        <dbReference type="ARBA" id="ARBA00022884"/>
    </source>
</evidence>
<feature type="binding site" evidence="5">
    <location>
        <position position="147"/>
    </location>
    <ligand>
        <name>S-adenosyl-L-methionine</name>
        <dbReference type="ChEBI" id="CHEBI:59789"/>
    </ligand>
</feature>
<feature type="domain" description="SAM-dependent MTase RsmB/NOP-type" evidence="7">
    <location>
        <begin position="7"/>
        <end position="309"/>
    </location>
</feature>
<reference evidence="8 9" key="1">
    <citation type="submission" date="2019-07" db="EMBL/GenBank/DDBJ databases">
        <title>Annotation for the trematode Paragonimus westermani.</title>
        <authorList>
            <person name="Choi Y.-J."/>
        </authorList>
    </citation>
    <scope>NUCLEOTIDE SEQUENCE [LARGE SCALE GENOMIC DNA]</scope>
    <source>
        <strain evidence="8">180907_Pwestermani</strain>
    </source>
</reference>
<dbReference type="InterPro" id="IPR049561">
    <property type="entry name" value="NSUN5_7_fdxn-like"/>
</dbReference>
<evidence type="ECO:0000313" key="9">
    <source>
        <dbReference type="Proteomes" id="UP000699462"/>
    </source>
</evidence>
<feature type="binding site" evidence="5">
    <location>
        <position position="200"/>
    </location>
    <ligand>
        <name>S-adenosyl-L-methionine</name>
        <dbReference type="ChEBI" id="CHEBI:59789"/>
    </ligand>
</feature>
<dbReference type="AlphaFoldDB" id="A0A8T0D895"/>
<keyword evidence="4 5" id="KW-0694">RNA-binding</keyword>
<feature type="active site" description="Nucleophile" evidence="5">
    <location>
        <position position="292"/>
    </location>
</feature>
<feature type="binding site" evidence="5">
    <location>
        <position position="220"/>
    </location>
    <ligand>
        <name>S-adenosyl-L-methionine</name>
        <dbReference type="ChEBI" id="CHEBI:59789"/>
    </ligand>
</feature>
<feature type="region of interest" description="Disordered" evidence="6">
    <location>
        <begin position="226"/>
        <end position="252"/>
    </location>
</feature>
<name>A0A8T0D895_9TREM</name>
<dbReference type="GO" id="GO:0008173">
    <property type="term" value="F:RNA methyltransferase activity"/>
    <property type="evidence" value="ECO:0007669"/>
    <property type="project" value="InterPro"/>
</dbReference>
<comment type="caution">
    <text evidence="8">The sequence shown here is derived from an EMBL/GenBank/DDBJ whole genome shotgun (WGS) entry which is preliminary data.</text>
</comment>
<proteinExistence type="inferred from homology"/>
<dbReference type="InterPro" id="IPR029063">
    <property type="entry name" value="SAM-dependent_MTases_sf"/>
</dbReference>
<evidence type="ECO:0000256" key="3">
    <source>
        <dbReference type="ARBA" id="ARBA00022691"/>
    </source>
</evidence>
<feature type="compositionally biased region" description="Low complexity" evidence="6">
    <location>
        <begin position="237"/>
        <end position="252"/>
    </location>
</feature>
<dbReference type="GO" id="GO:0003723">
    <property type="term" value="F:RNA binding"/>
    <property type="evidence" value="ECO:0007669"/>
    <property type="project" value="UniProtKB-UniRule"/>
</dbReference>
<gene>
    <name evidence="8" type="ORF">P879_11781</name>
</gene>
<evidence type="ECO:0000256" key="1">
    <source>
        <dbReference type="ARBA" id="ARBA00022603"/>
    </source>
</evidence>
<dbReference type="PROSITE" id="PS51686">
    <property type="entry name" value="SAM_MT_RSMB_NOP"/>
    <property type="match status" value="1"/>
</dbReference>
<accession>A0A8T0D895</accession>
<evidence type="ECO:0000256" key="5">
    <source>
        <dbReference type="PROSITE-ProRule" id="PRU01023"/>
    </source>
</evidence>
<dbReference type="Pfam" id="PF01189">
    <property type="entry name" value="Methyltr_RsmB-F"/>
    <property type="match status" value="1"/>
</dbReference>
<dbReference type="GO" id="GO:0005730">
    <property type="term" value="C:nucleolus"/>
    <property type="evidence" value="ECO:0007669"/>
    <property type="project" value="TreeGrafter"/>
</dbReference>
<evidence type="ECO:0000256" key="2">
    <source>
        <dbReference type="ARBA" id="ARBA00022679"/>
    </source>
</evidence>
<dbReference type="InterPro" id="IPR023267">
    <property type="entry name" value="RCMT"/>
</dbReference>
<dbReference type="InterPro" id="IPR049560">
    <property type="entry name" value="MeTrfase_RsmB-F_NOP2_cat"/>
</dbReference>
<feature type="binding site" evidence="5">
    <location>
        <begin position="123"/>
        <end position="129"/>
    </location>
    <ligand>
        <name>S-adenosyl-L-methionine</name>
        <dbReference type="ChEBI" id="CHEBI:59789"/>
    </ligand>
</feature>
<evidence type="ECO:0000259" key="7">
    <source>
        <dbReference type="PROSITE" id="PS51686"/>
    </source>
</evidence>
<dbReference type="Proteomes" id="UP000699462">
    <property type="component" value="Unassembled WGS sequence"/>
</dbReference>
<dbReference type="Gene3D" id="3.40.50.150">
    <property type="entry name" value="Vaccinia Virus protein VP39"/>
    <property type="match status" value="1"/>
</dbReference>
<keyword evidence="2 5" id="KW-0808">Transferase</keyword>
<keyword evidence="3 5" id="KW-0949">S-adenosyl-L-methionine</keyword>
<dbReference type="EMBL" id="JTDF01016181">
    <property type="protein sequence ID" value="KAF8562891.1"/>
    <property type="molecule type" value="Genomic_DNA"/>
</dbReference>
<evidence type="ECO:0000313" key="8">
    <source>
        <dbReference type="EMBL" id="KAF8562891.1"/>
    </source>
</evidence>
<dbReference type="GO" id="GO:0070475">
    <property type="term" value="P:rRNA base methylation"/>
    <property type="evidence" value="ECO:0007669"/>
    <property type="project" value="TreeGrafter"/>
</dbReference>
<protein>
    <recommendedName>
        <fullName evidence="7">SAM-dependent MTase RsmB/NOP-type domain-containing protein</fullName>
    </recommendedName>
</protein>
<comment type="similarity">
    <text evidence="5">Belongs to the class I-like SAM-binding methyltransferase superfamily. RsmB/NOP family.</text>
</comment>
<dbReference type="PRINTS" id="PR02008">
    <property type="entry name" value="RCMTFAMILY"/>
</dbReference>
<dbReference type="PANTHER" id="PTHR22807:SF4">
    <property type="entry name" value="28S RRNA (CYTOSINE-C(5))-METHYLTRANSFERASE"/>
    <property type="match status" value="1"/>
</dbReference>